<dbReference type="GO" id="GO:0016747">
    <property type="term" value="F:acyltransferase activity, transferring groups other than amino-acyl groups"/>
    <property type="evidence" value="ECO:0007669"/>
    <property type="project" value="InterPro"/>
</dbReference>
<evidence type="ECO:0000313" key="3">
    <source>
        <dbReference type="Proteomes" id="UP000054018"/>
    </source>
</evidence>
<feature type="domain" description="N-acetyltransferase" evidence="1">
    <location>
        <begin position="9"/>
        <end position="172"/>
    </location>
</feature>
<dbReference type="Proteomes" id="UP000054018">
    <property type="component" value="Unassembled WGS sequence"/>
</dbReference>
<dbReference type="OrthoDB" id="630895at2759"/>
<dbReference type="Gene3D" id="3.40.630.30">
    <property type="match status" value="1"/>
</dbReference>
<reference evidence="2 3" key="1">
    <citation type="submission" date="2014-04" db="EMBL/GenBank/DDBJ databases">
        <authorList>
            <consortium name="DOE Joint Genome Institute"/>
            <person name="Kuo A."/>
            <person name="Kohler A."/>
            <person name="Costa M.D."/>
            <person name="Nagy L.G."/>
            <person name="Floudas D."/>
            <person name="Copeland A."/>
            <person name="Barry K.W."/>
            <person name="Cichocki N."/>
            <person name="Veneault-Fourrey C."/>
            <person name="LaButti K."/>
            <person name="Lindquist E.A."/>
            <person name="Lipzen A."/>
            <person name="Lundell T."/>
            <person name="Morin E."/>
            <person name="Murat C."/>
            <person name="Sun H."/>
            <person name="Tunlid A."/>
            <person name="Henrissat B."/>
            <person name="Grigoriev I.V."/>
            <person name="Hibbett D.S."/>
            <person name="Martin F."/>
            <person name="Nordberg H.P."/>
            <person name="Cantor M.N."/>
            <person name="Hua S.X."/>
        </authorList>
    </citation>
    <scope>NUCLEOTIDE SEQUENCE [LARGE SCALE GENOMIC DNA]</scope>
    <source>
        <strain evidence="2 3">441</strain>
    </source>
</reference>
<reference evidence="3" key="2">
    <citation type="submission" date="2015-01" db="EMBL/GenBank/DDBJ databases">
        <title>Evolutionary Origins and Diversification of the Mycorrhizal Mutualists.</title>
        <authorList>
            <consortium name="DOE Joint Genome Institute"/>
            <consortium name="Mycorrhizal Genomics Consortium"/>
            <person name="Kohler A."/>
            <person name="Kuo A."/>
            <person name="Nagy L.G."/>
            <person name="Floudas D."/>
            <person name="Copeland A."/>
            <person name="Barry K.W."/>
            <person name="Cichocki N."/>
            <person name="Veneault-Fourrey C."/>
            <person name="LaButti K."/>
            <person name="Lindquist E.A."/>
            <person name="Lipzen A."/>
            <person name="Lundell T."/>
            <person name="Morin E."/>
            <person name="Murat C."/>
            <person name="Riley R."/>
            <person name="Ohm R."/>
            <person name="Sun H."/>
            <person name="Tunlid A."/>
            <person name="Henrissat B."/>
            <person name="Grigoriev I.V."/>
            <person name="Hibbett D.S."/>
            <person name="Martin F."/>
        </authorList>
    </citation>
    <scope>NUCLEOTIDE SEQUENCE [LARGE SCALE GENOMIC DNA]</scope>
    <source>
        <strain evidence="3">441</strain>
    </source>
</reference>
<name>A0A0C9ZEG9_9AGAM</name>
<dbReference type="SUPFAM" id="SSF55729">
    <property type="entry name" value="Acyl-CoA N-acyltransferases (Nat)"/>
    <property type="match status" value="1"/>
</dbReference>
<dbReference type="InterPro" id="IPR000182">
    <property type="entry name" value="GNAT_dom"/>
</dbReference>
<dbReference type="Pfam" id="PF13302">
    <property type="entry name" value="Acetyltransf_3"/>
    <property type="match status" value="1"/>
</dbReference>
<protein>
    <recommendedName>
        <fullName evidence="1">N-acetyltransferase domain-containing protein</fullName>
    </recommendedName>
</protein>
<dbReference type="EMBL" id="KN833807">
    <property type="protein sequence ID" value="KIK18333.1"/>
    <property type="molecule type" value="Genomic_DNA"/>
</dbReference>
<dbReference type="InterPro" id="IPR016181">
    <property type="entry name" value="Acyl_CoA_acyltransferase"/>
</dbReference>
<evidence type="ECO:0000313" key="2">
    <source>
        <dbReference type="EMBL" id="KIK18333.1"/>
    </source>
</evidence>
<organism evidence="2 3">
    <name type="scientific">Pisolithus microcarpus 441</name>
    <dbReference type="NCBI Taxonomy" id="765257"/>
    <lineage>
        <taxon>Eukaryota</taxon>
        <taxon>Fungi</taxon>
        <taxon>Dikarya</taxon>
        <taxon>Basidiomycota</taxon>
        <taxon>Agaricomycotina</taxon>
        <taxon>Agaricomycetes</taxon>
        <taxon>Agaricomycetidae</taxon>
        <taxon>Boletales</taxon>
        <taxon>Sclerodermatineae</taxon>
        <taxon>Pisolithaceae</taxon>
        <taxon>Pisolithus</taxon>
    </lineage>
</organism>
<gene>
    <name evidence="2" type="ORF">PISMIDRAFT_684206</name>
</gene>
<keyword evidence="3" id="KW-1185">Reference proteome</keyword>
<proteinExistence type="predicted"/>
<evidence type="ECO:0000259" key="1">
    <source>
        <dbReference type="PROSITE" id="PS51186"/>
    </source>
</evidence>
<dbReference type="PROSITE" id="PS51186">
    <property type="entry name" value="GNAT"/>
    <property type="match status" value="1"/>
</dbReference>
<sequence>MASLTTERLLLCPYTKADLDDLMSLCSDPLVQPLVIHDDVAPRSPKFRDRLHLSMERAAFAVIIRLRSTGEFMGQAMITVTNTKKFLEGSFAICLLPRFWNNGYGTEATHYMVDYSFRWFDLQKISLMVLSSNLRAITVYQKIGFRIEGRKWRFRWMSGRWDDIFLMCIPYEEWAARESQWTLGADAIYHHIRPCSLCSPVFRPHYYLHSDYYQ</sequence>
<dbReference type="HOGENOM" id="CLU_013985_3_2_1"/>
<accession>A0A0C9ZEG9</accession>
<dbReference type="PANTHER" id="PTHR43792">
    <property type="entry name" value="GNAT FAMILY, PUTATIVE (AFU_ORTHOLOGUE AFUA_3G00765)-RELATED-RELATED"/>
    <property type="match status" value="1"/>
</dbReference>
<dbReference type="PANTHER" id="PTHR43792:SF16">
    <property type="entry name" value="N-ACETYLTRANSFERASE DOMAIN-CONTAINING PROTEIN"/>
    <property type="match status" value="1"/>
</dbReference>
<dbReference type="InterPro" id="IPR051531">
    <property type="entry name" value="N-acetyltransferase"/>
</dbReference>
<dbReference type="AlphaFoldDB" id="A0A0C9ZEG9"/>
<dbReference type="STRING" id="765257.A0A0C9ZEG9"/>